<evidence type="ECO:0000313" key="1">
    <source>
        <dbReference type="EMBL" id="TPG46063.1"/>
    </source>
</evidence>
<protein>
    <submittedName>
        <fullName evidence="1">Uncharacterized protein</fullName>
    </submittedName>
</protein>
<accession>A0A502F9Q9</accession>
<dbReference type="EMBL" id="RCZP01000042">
    <property type="protein sequence ID" value="TPG46063.1"/>
    <property type="molecule type" value="Genomic_DNA"/>
</dbReference>
<dbReference type="Proteomes" id="UP000317078">
    <property type="component" value="Unassembled WGS sequence"/>
</dbReference>
<comment type="caution">
    <text evidence="1">The sequence shown here is derived from an EMBL/GenBank/DDBJ whole genome shotgun (WGS) entry which is preliminary data.</text>
</comment>
<gene>
    <name evidence="1" type="ORF">EAH89_25405</name>
</gene>
<proteinExistence type="predicted"/>
<name>A0A502F9Q9_9PROT</name>
<dbReference type="AlphaFoldDB" id="A0A502F9Q9"/>
<organism evidence="1 2">
    <name type="scientific">Muricoccus nepalensis</name>
    <dbReference type="NCBI Taxonomy" id="1854500"/>
    <lineage>
        <taxon>Bacteria</taxon>
        <taxon>Pseudomonadati</taxon>
        <taxon>Pseudomonadota</taxon>
        <taxon>Alphaproteobacteria</taxon>
        <taxon>Acetobacterales</taxon>
        <taxon>Roseomonadaceae</taxon>
        <taxon>Muricoccus</taxon>
    </lineage>
</organism>
<reference evidence="1 2" key="1">
    <citation type="journal article" date="2019" name="Environ. Microbiol.">
        <title>Species interactions and distinct microbial communities in high Arctic permafrost affected cryosols are associated with the CH4 and CO2 gas fluxes.</title>
        <authorList>
            <person name="Altshuler I."/>
            <person name="Hamel J."/>
            <person name="Turney S."/>
            <person name="Magnuson E."/>
            <person name="Levesque R."/>
            <person name="Greer C."/>
            <person name="Whyte L.G."/>
        </authorList>
    </citation>
    <scope>NUCLEOTIDE SEQUENCE [LARGE SCALE GENOMIC DNA]</scope>
    <source>
        <strain evidence="1 2">S9.3B</strain>
    </source>
</reference>
<sequence length="60" mass="6775">MAAAAIRAGVRSKHVNFQAWIAEIDAVVTFDVDAELWRKYFEAGLTPLQAIEQNRIDEEV</sequence>
<evidence type="ECO:0000313" key="2">
    <source>
        <dbReference type="Proteomes" id="UP000317078"/>
    </source>
</evidence>
<keyword evidence="2" id="KW-1185">Reference proteome</keyword>